<protein>
    <submittedName>
        <fullName evidence="1">Phage tail protein</fullName>
    </submittedName>
</protein>
<reference evidence="1 2" key="1">
    <citation type="journal article" date="2019" name="mSystems">
        <title>Life at home and on the roam: Genomic adaptions reflect the dual lifestyle of an intracellular, facultative symbiont.</title>
        <authorList>
            <person name="Burgsdorf I."/>
        </authorList>
    </citation>
    <scope>NUCLEOTIDE SEQUENCE [LARGE SCALE GENOMIC DNA]</scope>
    <source>
        <strain evidence="1">277cI</strain>
    </source>
</reference>
<gene>
    <name evidence="1" type="ORF">ERJ68_00045</name>
</gene>
<dbReference type="Pfam" id="PF06995">
    <property type="entry name" value="Phage_P2_GpU"/>
    <property type="match status" value="1"/>
</dbReference>
<evidence type="ECO:0000313" key="2">
    <source>
        <dbReference type="Proteomes" id="UP000315454"/>
    </source>
</evidence>
<dbReference type="AlphaFoldDB" id="A0A524RVY3"/>
<evidence type="ECO:0000313" key="1">
    <source>
        <dbReference type="EMBL" id="TGH28143.1"/>
    </source>
</evidence>
<dbReference type="InterPro" id="IPR009734">
    <property type="entry name" value="Myoviridae_GpU"/>
</dbReference>
<name>A0A524RVY3_9CHRO</name>
<dbReference type="Proteomes" id="UP000315454">
    <property type="component" value="Unassembled WGS sequence"/>
</dbReference>
<organism evidence="1 2">
    <name type="scientific">Aphanocapsa feldmannii 277cI</name>
    <dbReference type="NCBI Taxonomy" id="2507554"/>
    <lineage>
        <taxon>Bacteria</taxon>
        <taxon>Bacillati</taxon>
        <taxon>Cyanobacteriota</taxon>
        <taxon>Cyanophyceae</taxon>
        <taxon>Oscillatoriophycideae</taxon>
        <taxon>Chroococcales</taxon>
        <taxon>Microcystaceae</taxon>
        <taxon>Aphanocapsa</taxon>
    </lineage>
</organism>
<sequence>MAGALFQLGRIQLSLTGGAPSELSYQAAYRWAPQNRIGRLPAMQFLGAGHQAITLKATLYPSQFGRQSTVDDLRALADSGDPQILSDALGRVYGPWCVKSVREDRQAFLANAAARQIAVKISLTAYGDDEPGDRASPLSTTISSVPASAVVAAADAVPPFAGPGSASASRDELLRHPVTTALPRQGLSSSALIAIDQELSRQGRSLDALPSLLVSAGISDSDDLTEALRDLAQSTPAPDSPQRPLWELLVPLAPYLA</sequence>
<dbReference type="EMBL" id="SRMN01000001">
    <property type="protein sequence ID" value="TGH28143.1"/>
    <property type="molecule type" value="Genomic_DNA"/>
</dbReference>
<proteinExistence type="predicted"/>
<accession>A0A524RVY3</accession>
<comment type="caution">
    <text evidence="1">The sequence shown here is derived from an EMBL/GenBank/DDBJ whole genome shotgun (WGS) entry which is preliminary data.</text>
</comment>